<keyword evidence="5" id="KW-0378">Hydrolase</keyword>
<keyword evidence="4" id="KW-0479">Metal-binding</keyword>
<dbReference type="SUPFAM" id="SSF53187">
    <property type="entry name" value="Zn-dependent exopeptidases"/>
    <property type="match status" value="1"/>
</dbReference>
<evidence type="ECO:0000256" key="4">
    <source>
        <dbReference type="ARBA" id="ARBA00022723"/>
    </source>
</evidence>
<evidence type="ECO:0000256" key="1">
    <source>
        <dbReference type="ARBA" id="ARBA00006272"/>
    </source>
</evidence>
<evidence type="ECO:0000313" key="7">
    <source>
        <dbReference type="Proteomes" id="UP000814078"/>
    </source>
</evidence>
<comment type="caution">
    <text evidence="6">The sequence shown here is derived from an EMBL/GenBank/DDBJ whole genome shotgun (WGS) entry which is preliminary data.</text>
</comment>
<proteinExistence type="inferred from homology"/>
<protein>
    <submittedName>
        <fullName evidence="6">Osmoprotectant NAGGN system M42 family peptidase</fullName>
    </submittedName>
</protein>
<dbReference type="Pfam" id="PF05343">
    <property type="entry name" value="Peptidase_M42"/>
    <property type="match status" value="1"/>
</dbReference>
<reference evidence="6 7" key="1">
    <citation type="submission" date="2019-11" db="EMBL/GenBank/DDBJ databases">
        <title>Epiphytic Pseudomonas syringae from cherry orchards.</title>
        <authorList>
            <person name="Hulin M.T."/>
        </authorList>
    </citation>
    <scope>NUCLEOTIDE SEQUENCE [LARGE SCALE GENOMIC DNA]</scope>
    <source>
        <strain evidence="6 7">PA-5-11C</strain>
    </source>
</reference>
<dbReference type="PANTHER" id="PTHR32481:SF7">
    <property type="entry name" value="AMINOPEPTIDASE YHFE-RELATED"/>
    <property type="match status" value="1"/>
</dbReference>
<gene>
    <name evidence="6" type="ORF">GIW13_07905</name>
</gene>
<dbReference type="Proteomes" id="UP000814078">
    <property type="component" value="Unassembled WGS sequence"/>
</dbReference>
<sequence length="133" mass="14484">MSRTIPEPDLNYLQKVLLEMLAIPSPTGFTDTIVRYVAERLEELGIPFEMTRRGTIRATLKGQKNSPDRAVSAHLDTIGAAVRAIKDNGRLSLAPVGCWSSRFAEGSRVSLFTDNGVIRGSVLPLMASGHAFN</sequence>
<keyword evidence="3" id="KW-0645">Protease</keyword>
<feature type="non-terminal residue" evidence="6">
    <location>
        <position position="133"/>
    </location>
</feature>
<accession>A0ABS9G3M2</accession>
<dbReference type="Gene3D" id="3.40.630.10">
    <property type="entry name" value="Zn peptidases"/>
    <property type="match status" value="1"/>
</dbReference>
<dbReference type="PANTHER" id="PTHR32481">
    <property type="entry name" value="AMINOPEPTIDASE"/>
    <property type="match status" value="1"/>
</dbReference>
<evidence type="ECO:0000256" key="3">
    <source>
        <dbReference type="ARBA" id="ARBA00022670"/>
    </source>
</evidence>
<dbReference type="InterPro" id="IPR008007">
    <property type="entry name" value="Peptidase_M42"/>
</dbReference>
<dbReference type="InterPro" id="IPR051464">
    <property type="entry name" value="Peptidase_M42_aminopept"/>
</dbReference>
<evidence type="ECO:0000256" key="2">
    <source>
        <dbReference type="ARBA" id="ARBA00022438"/>
    </source>
</evidence>
<keyword evidence="2" id="KW-0031">Aminopeptidase</keyword>
<dbReference type="InterPro" id="IPR023367">
    <property type="entry name" value="Peptidase_M42_dom2"/>
</dbReference>
<name>A0ABS9G3M2_9PSED</name>
<dbReference type="Gene3D" id="2.40.30.40">
    <property type="entry name" value="Peptidase M42, domain 2"/>
    <property type="match status" value="1"/>
</dbReference>
<dbReference type="EMBL" id="WKCM01000009">
    <property type="protein sequence ID" value="MCF5318205.1"/>
    <property type="molecule type" value="Genomic_DNA"/>
</dbReference>
<comment type="similarity">
    <text evidence="1">Belongs to the peptidase M42 family.</text>
</comment>
<evidence type="ECO:0000256" key="5">
    <source>
        <dbReference type="ARBA" id="ARBA00022801"/>
    </source>
</evidence>
<organism evidence="6 7">
    <name type="scientific">Pseudomonas simiae</name>
    <dbReference type="NCBI Taxonomy" id="321846"/>
    <lineage>
        <taxon>Bacteria</taxon>
        <taxon>Pseudomonadati</taxon>
        <taxon>Pseudomonadota</taxon>
        <taxon>Gammaproteobacteria</taxon>
        <taxon>Pseudomonadales</taxon>
        <taxon>Pseudomonadaceae</taxon>
        <taxon>Pseudomonas</taxon>
    </lineage>
</organism>
<keyword evidence="7" id="KW-1185">Reference proteome</keyword>
<evidence type="ECO:0000313" key="6">
    <source>
        <dbReference type="EMBL" id="MCF5318205.1"/>
    </source>
</evidence>